<comment type="caution">
    <text evidence="3">The sequence shown here is derived from an EMBL/GenBank/DDBJ whole genome shotgun (WGS) entry which is preliminary data.</text>
</comment>
<organism evidence="3 4">
    <name type="scientific">Nicoliella lavandulae</name>
    <dbReference type="NCBI Taxonomy" id="3082954"/>
    <lineage>
        <taxon>Bacteria</taxon>
        <taxon>Bacillati</taxon>
        <taxon>Bacillota</taxon>
        <taxon>Bacilli</taxon>
        <taxon>Lactobacillales</taxon>
        <taxon>Lactobacillaceae</taxon>
        <taxon>Nicoliella</taxon>
    </lineage>
</organism>
<dbReference type="InterPro" id="IPR029057">
    <property type="entry name" value="PRTase-like"/>
</dbReference>
<dbReference type="InterPro" id="IPR000836">
    <property type="entry name" value="PRTase_dom"/>
</dbReference>
<accession>A0ABU8SK18</accession>
<dbReference type="CDD" id="cd06223">
    <property type="entry name" value="PRTases_typeI"/>
    <property type="match status" value="1"/>
</dbReference>
<dbReference type="Proteomes" id="UP001370590">
    <property type="component" value="Unassembled WGS sequence"/>
</dbReference>
<evidence type="ECO:0000313" key="4">
    <source>
        <dbReference type="Proteomes" id="UP001370590"/>
    </source>
</evidence>
<dbReference type="EMBL" id="JAWMWH010000001">
    <property type="protein sequence ID" value="MEJ6400251.1"/>
    <property type="molecule type" value="Genomic_DNA"/>
</dbReference>
<evidence type="ECO:0000256" key="1">
    <source>
        <dbReference type="ARBA" id="ARBA00008007"/>
    </source>
</evidence>
<name>A0ABU8SK18_9LACO</name>
<proteinExistence type="inferred from homology"/>
<dbReference type="Pfam" id="PF00156">
    <property type="entry name" value="Pribosyltran"/>
    <property type="match status" value="1"/>
</dbReference>
<protein>
    <submittedName>
        <fullName evidence="3">ComF family protein</fullName>
    </submittedName>
</protein>
<dbReference type="SUPFAM" id="SSF53271">
    <property type="entry name" value="PRTase-like"/>
    <property type="match status" value="1"/>
</dbReference>
<dbReference type="RefSeq" id="WP_339960066.1">
    <property type="nucleotide sequence ID" value="NZ_JAWMWH010000001.1"/>
</dbReference>
<dbReference type="Gene3D" id="3.40.50.2020">
    <property type="match status" value="1"/>
</dbReference>
<comment type="similarity">
    <text evidence="1">Belongs to the ComF/GntX family.</text>
</comment>
<sequence>MHNCLLCQKPLNQAITIEWLLSLAPQLQALTCADCKRQFHSILNLEQTCPLCNRVGTDDQVCGDCKDWEATTPHGFINQSLYEYNDAMKEFMHRYKFVGDYQLRKVFATEFSQVADATKRVVVPIPLTNDTLARRTFNQTTGLLNGPFVDCLATIEQIKTKDQSAQNRLQRKSISQPFKMKPDQKRLIQDQNVLVVDDVYTTGTTIRFAASLLMQNGAKTVNGLTLAR</sequence>
<keyword evidence="4" id="KW-1185">Reference proteome</keyword>
<dbReference type="InterPro" id="IPR051910">
    <property type="entry name" value="ComF/GntX_DNA_util-trans"/>
</dbReference>
<dbReference type="PANTHER" id="PTHR47505:SF1">
    <property type="entry name" value="DNA UTILIZATION PROTEIN YHGH"/>
    <property type="match status" value="1"/>
</dbReference>
<gene>
    <name evidence="3" type="ORF">R4146_03575</name>
</gene>
<feature type="domain" description="Phosphoribosyltransferase" evidence="2">
    <location>
        <begin position="157"/>
        <end position="223"/>
    </location>
</feature>
<evidence type="ECO:0000259" key="2">
    <source>
        <dbReference type="Pfam" id="PF00156"/>
    </source>
</evidence>
<reference evidence="3 4" key="1">
    <citation type="submission" date="2023-10" db="EMBL/GenBank/DDBJ databases">
        <title>Nicoliella lavandulae sp. nov. isolated from Lavandula angustifolia flowers.</title>
        <authorList>
            <person name="Alcantara C."/>
            <person name="Zuniga M."/>
            <person name="Landete J.M."/>
            <person name="Monedero V."/>
        </authorList>
    </citation>
    <scope>NUCLEOTIDE SEQUENCE [LARGE SCALE GENOMIC DNA]</scope>
    <source>
        <strain evidence="3 4">Es01</strain>
    </source>
</reference>
<dbReference type="PANTHER" id="PTHR47505">
    <property type="entry name" value="DNA UTILIZATION PROTEIN YHGH"/>
    <property type="match status" value="1"/>
</dbReference>
<evidence type="ECO:0000313" key="3">
    <source>
        <dbReference type="EMBL" id="MEJ6400251.1"/>
    </source>
</evidence>